<name>A0ABN1DKZ0_9GAMM</name>
<organism evidence="3 4">
    <name type="scientific">Rheinheimera aquimaris</name>
    <dbReference type="NCBI Taxonomy" id="412437"/>
    <lineage>
        <taxon>Bacteria</taxon>
        <taxon>Pseudomonadati</taxon>
        <taxon>Pseudomonadota</taxon>
        <taxon>Gammaproteobacteria</taxon>
        <taxon>Chromatiales</taxon>
        <taxon>Chromatiaceae</taxon>
        <taxon>Rheinheimera</taxon>
    </lineage>
</organism>
<comment type="caution">
    <text evidence="3">The sequence shown here is derived from an EMBL/GenBank/DDBJ whole genome shotgun (WGS) entry which is preliminary data.</text>
</comment>
<dbReference type="InterPro" id="IPR007055">
    <property type="entry name" value="BON_dom"/>
</dbReference>
<evidence type="ECO:0000259" key="2">
    <source>
        <dbReference type="PROSITE" id="PS50914"/>
    </source>
</evidence>
<dbReference type="PANTHER" id="PTHR34606">
    <property type="entry name" value="BON DOMAIN-CONTAINING PROTEIN"/>
    <property type="match status" value="1"/>
</dbReference>
<sequence length="280" mass="29936">MNRLPKTLLLAAAVALVLGTNPALAIDKMSAKDQSGSVVNARQEAQIWTTYALSPYLRTNDITVTVEDGKVTLKGNVEEDVHKDLAAAIAAGVDGIKDVDNQIKVDADYKKPYDSSKRGYGDMVDDATITAAVKSKLLWSKHTEGMDTKVVTHNGKVTLNGNVATQQAKQQAEKLAKNTDGVRSVDNRLQINDKIAFVNGDREQGASKSNVISDSWITAKVKSMFLYSSNVAGTDISVNTSKGIVTLAGKVDSGAEQALAIELAQNIRGVKSVSSKQLIF</sequence>
<feature type="domain" description="BON" evidence="2">
    <location>
        <begin position="213"/>
        <end position="280"/>
    </location>
</feature>
<feature type="chain" id="PRO_5046771577" evidence="1">
    <location>
        <begin position="26"/>
        <end position="280"/>
    </location>
</feature>
<reference evidence="3 4" key="1">
    <citation type="journal article" date="2019" name="Int. J. Syst. Evol. Microbiol.">
        <title>The Global Catalogue of Microorganisms (GCM) 10K type strain sequencing project: providing services to taxonomists for standard genome sequencing and annotation.</title>
        <authorList>
            <consortium name="The Broad Institute Genomics Platform"/>
            <consortium name="The Broad Institute Genome Sequencing Center for Infectious Disease"/>
            <person name="Wu L."/>
            <person name="Ma J."/>
        </authorList>
    </citation>
    <scope>NUCLEOTIDE SEQUENCE [LARGE SCALE GENOMIC DNA]</scope>
    <source>
        <strain evidence="3 4">JCM 14331</strain>
    </source>
</reference>
<dbReference type="InterPro" id="IPR014004">
    <property type="entry name" value="Transpt-assoc_nodulatn_dom_bac"/>
</dbReference>
<evidence type="ECO:0000313" key="4">
    <source>
        <dbReference type="Proteomes" id="UP001501169"/>
    </source>
</evidence>
<accession>A0ABN1DKZ0</accession>
<evidence type="ECO:0000313" key="3">
    <source>
        <dbReference type="EMBL" id="GAA0546319.1"/>
    </source>
</evidence>
<gene>
    <name evidence="3" type="ORF">GCM10009098_12390</name>
</gene>
<dbReference type="EMBL" id="BAAAEO010000002">
    <property type="protein sequence ID" value="GAA0546319.1"/>
    <property type="molecule type" value="Genomic_DNA"/>
</dbReference>
<dbReference type="SMART" id="SM00749">
    <property type="entry name" value="BON"/>
    <property type="match status" value="3"/>
</dbReference>
<dbReference type="Gene3D" id="3.30.1340.30">
    <property type="match status" value="3"/>
</dbReference>
<proteinExistence type="predicted"/>
<feature type="signal peptide" evidence="1">
    <location>
        <begin position="1"/>
        <end position="25"/>
    </location>
</feature>
<keyword evidence="4" id="KW-1185">Reference proteome</keyword>
<dbReference type="Proteomes" id="UP001501169">
    <property type="component" value="Unassembled WGS sequence"/>
</dbReference>
<dbReference type="Pfam" id="PF04972">
    <property type="entry name" value="BON"/>
    <property type="match status" value="3"/>
</dbReference>
<dbReference type="PANTHER" id="PTHR34606:SF15">
    <property type="entry name" value="BON DOMAIN-CONTAINING PROTEIN"/>
    <property type="match status" value="1"/>
</dbReference>
<dbReference type="InterPro" id="IPR051686">
    <property type="entry name" value="Lipoprotein_DolP"/>
</dbReference>
<evidence type="ECO:0000256" key="1">
    <source>
        <dbReference type="SAM" id="SignalP"/>
    </source>
</evidence>
<feature type="domain" description="BON" evidence="2">
    <location>
        <begin position="39"/>
        <end position="107"/>
    </location>
</feature>
<protein>
    <submittedName>
        <fullName evidence="3">BON domain-containing protein</fullName>
    </submittedName>
</protein>
<dbReference type="RefSeq" id="WP_226766235.1">
    <property type="nucleotide sequence ID" value="NZ_BAAAEO010000002.1"/>
</dbReference>
<keyword evidence="1" id="KW-0732">Signal</keyword>
<dbReference type="PROSITE" id="PS50914">
    <property type="entry name" value="BON"/>
    <property type="match status" value="3"/>
</dbReference>
<feature type="domain" description="BON" evidence="2">
    <location>
        <begin position="125"/>
        <end position="193"/>
    </location>
</feature>